<evidence type="ECO:0000256" key="2">
    <source>
        <dbReference type="ARBA" id="ARBA00022448"/>
    </source>
</evidence>
<dbReference type="EMBL" id="LBWS01000036">
    <property type="protein sequence ID" value="KKR13865.1"/>
    <property type="molecule type" value="Genomic_DNA"/>
</dbReference>
<feature type="transmembrane region" description="Helical" evidence="7">
    <location>
        <begin position="72"/>
        <end position="89"/>
    </location>
</feature>
<evidence type="ECO:0000256" key="5">
    <source>
        <dbReference type="ARBA" id="ARBA00022989"/>
    </source>
</evidence>
<feature type="transmembrane region" description="Helical" evidence="7">
    <location>
        <begin position="159"/>
        <end position="179"/>
    </location>
</feature>
<evidence type="ECO:0000313" key="9">
    <source>
        <dbReference type="Proteomes" id="UP000034048"/>
    </source>
</evidence>
<reference evidence="8 9" key="1">
    <citation type="journal article" date="2015" name="Nature">
        <title>rRNA introns, odd ribosomes, and small enigmatic genomes across a large radiation of phyla.</title>
        <authorList>
            <person name="Brown C.T."/>
            <person name="Hug L.A."/>
            <person name="Thomas B.C."/>
            <person name="Sharon I."/>
            <person name="Castelle C.J."/>
            <person name="Singh A."/>
            <person name="Wilkins M.J."/>
            <person name="Williams K.H."/>
            <person name="Banfield J.F."/>
        </authorList>
    </citation>
    <scope>NUCLEOTIDE SEQUENCE [LARGE SCALE GENOMIC DNA]</scope>
</reference>
<sequence length="347" mass="39839">MVRNNKRFQLIYILFFIVVIGDALTGYIQSSYLNQYVSLPTVGLIFSVASLIALLIALFYQRLIVKFNNYNLTILLFLIATLANFWLYTSHSGPLVITAFIIRYICFIFIATSFDLFLERISTDCQTGSIRTIFMTWGNLAWLASPLLMSWIVGVNNNYQAIYLTGSILLLVALALTIYKRRELNQPTVYQEHSLVKSLKLIWQKRDLRLIWRSAILLNFFYFIVSIYVPIHLYQTVGLSWSNLGIIFTIMLLPFVLFEIPAGIIADKYLGEKEMLMTGHFIMALAMVLIFFTTTDNLLAWGALLFFSRIGAALAEAMQETYFYKQVSVKDVGLINLFRRSTSIDTK</sequence>
<feature type="transmembrane region" description="Helical" evidence="7">
    <location>
        <begin position="210"/>
        <end position="229"/>
    </location>
</feature>
<feature type="transmembrane region" description="Helical" evidence="7">
    <location>
        <begin position="36"/>
        <end position="60"/>
    </location>
</feature>
<proteinExistence type="predicted"/>
<dbReference type="InterPro" id="IPR011701">
    <property type="entry name" value="MFS"/>
</dbReference>
<dbReference type="InterPro" id="IPR036259">
    <property type="entry name" value="MFS_trans_sf"/>
</dbReference>
<evidence type="ECO:0000313" key="8">
    <source>
        <dbReference type="EMBL" id="KKR13865.1"/>
    </source>
</evidence>
<feature type="transmembrane region" description="Helical" evidence="7">
    <location>
        <begin position="95"/>
        <end position="118"/>
    </location>
</feature>
<keyword evidence="6 7" id="KW-0472">Membrane</keyword>
<evidence type="ECO:0000256" key="7">
    <source>
        <dbReference type="SAM" id="Phobius"/>
    </source>
</evidence>
<dbReference type="SUPFAM" id="SSF103473">
    <property type="entry name" value="MFS general substrate transporter"/>
    <property type="match status" value="1"/>
</dbReference>
<feature type="transmembrane region" description="Helical" evidence="7">
    <location>
        <begin position="241"/>
        <end position="263"/>
    </location>
</feature>
<feature type="transmembrane region" description="Helical" evidence="7">
    <location>
        <begin position="130"/>
        <end position="153"/>
    </location>
</feature>
<dbReference type="Pfam" id="PF07690">
    <property type="entry name" value="MFS_1"/>
    <property type="match status" value="1"/>
</dbReference>
<dbReference type="PANTHER" id="PTHR23517">
    <property type="entry name" value="RESISTANCE PROTEIN MDTM, PUTATIVE-RELATED-RELATED"/>
    <property type="match status" value="1"/>
</dbReference>
<dbReference type="Gene3D" id="1.20.1250.20">
    <property type="entry name" value="MFS general substrate transporter like domains"/>
    <property type="match status" value="2"/>
</dbReference>
<evidence type="ECO:0000256" key="1">
    <source>
        <dbReference type="ARBA" id="ARBA00004651"/>
    </source>
</evidence>
<keyword evidence="5 7" id="KW-1133">Transmembrane helix</keyword>
<keyword evidence="3" id="KW-1003">Cell membrane</keyword>
<dbReference type="AlphaFoldDB" id="A0A0G0QU44"/>
<protein>
    <recommendedName>
        <fullName evidence="10">Major facilitator superfamily (MFS) profile domain-containing protein</fullName>
    </recommendedName>
</protein>
<dbReference type="GO" id="GO:0022857">
    <property type="term" value="F:transmembrane transporter activity"/>
    <property type="evidence" value="ECO:0007669"/>
    <property type="project" value="InterPro"/>
</dbReference>
<name>A0A0G0QU44_9BACT</name>
<keyword evidence="2" id="KW-0813">Transport</keyword>
<evidence type="ECO:0000256" key="6">
    <source>
        <dbReference type="ARBA" id="ARBA00023136"/>
    </source>
</evidence>
<organism evidence="8 9">
    <name type="scientific">Candidatus Falkowbacteria bacterium GW2011_GWA2_39_24</name>
    <dbReference type="NCBI Taxonomy" id="1618634"/>
    <lineage>
        <taxon>Bacteria</taxon>
        <taxon>Candidatus Falkowiibacteriota</taxon>
    </lineage>
</organism>
<accession>A0A0G0QU44</accession>
<evidence type="ECO:0000256" key="4">
    <source>
        <dbReference type="ARBA" id="ARBA00022692"/>
    </source>
</evidence>
<comment type="caution">
    <text evidence="8">The sequence shown here is derived from an EMBL/GenBank/DDBJ whole genome shotgun (WGS) entry which is preliminary data.</text>
</comment>
<keyword evidence="4 7" id="KW-0812">Transmembrane</keyword>
<dbReference type="InterPro" id="IPR050171">
    <property type="entry name" value="MFS_Transporters"/>
</dbReference>
<comment type="subcellular location">
    <subcellularLocation>
        <location evidence="1">Cell membrane</location>
        <topology evidence="1">Multi-pass membrane protein</topology>
    </subcellularLocation>
</comment>
<evidence type="ECO:0000256" key="3">
    <source>
        <dbReference type="ARBA" id="ARBA00022475"/>
    </source>
</evidence>
<gene>
    <name evidence="8" type="ORF">UT42_C0036G0002</name>
</gene>
<dbReference type="Proteomes" id="UP000034048">
    <property type="component" value="Unassembled WGS sequence"/>
</dbReference>
<feature type="transmembrane region" description="Helical" evidence="7">
    <location>
        <begin position="12"/>
        <end position="30"/>
    </location>
</feature>
<dbReference type="GO" id="GO:0005886">
    <property type="term" value="C:plasma membrane"/>
    <property type="evidence" value="ECO:0007669"/>
    <property type="project" value="UniProtKB-SubCell"/>
</dbReference>
<feature type="transmembrane region" description="Helical" evidence="7">
    <location>
        <begin position="275"/>
        <end position="292"/>
    </location>
</feature>
<evidence type="ECO:0008006" key="10">
    <source>
        <dbReference type="Google" id="ProtNLM"/>
    </source>
</evidence>